<feature type="compositionally biased region" description="Basic residues" evidence="7">
    <location>
        <begin position="592"/>
        <end position="603"/>
    </location>
</feature>
<dbReference type="InterPro" id="IPR016130">
    <property type="entry name" value="Tyr_Pase_AS"/>
</dbReference>
<dbReference type="EMBL" id="HG994589">
    <property type="protein sequence ID" value="CAF2792052.1"/>
    <property type="molecule type" value="Genomic_DNA"/>
</dbReference>
<dbReference type="PANTHER" id="PTHR23339">
    <property type="entry name" value="TYROSINE SPECIFIC PROTEIN PHOSPHATASE AND DUAL SPECIFICITY PROTEIN PHOSPHATASE"/>
    <property type="match status" value="1"/>
</dbReference>
<dbReference type="GO" id="GO:0051301">
    <property type="term" value="P:cell division"/>
    <property type="evidence" value="ECO:0007669"/>
    <property type="project" value="UniProtKB-KW"/>
</dbReference>
<reference evidence="10" key="1">
    <citation type="submission" date="2021-02" db="EMBL/GenBank/DDBJ databases">
        <authorList>
            <person name="Bekaert M."/>
        </authorList>
    </citation>
    <scope>NUCLEOTIDE SEQUENCE</scope>
    <source>
        <strain evidence="10">IoA-00</strain>
    </source>
</reference>
<feature type="compositionally biased region" description="Low complexity" evidence="7">
    <location>
        <begin position="492"/>
        <end position="513"/>
    </location>
</feature>
<keyword evidence="5" id="KW-0904">Protein phosphatase</keyword>
<dbReference type="InterPro" id="IPR020422">
    <property type="entry name" value="TYR_PHOSPHATASE_DUAL_dom"/>
</dbReference>
<keyword evidence="11" id="KW-1185">Reference proteome</keyword>
<name>A0A7R8H0L4_LEPSM</name>
<feature type="compositionally biased region" description="Basic and acidic residues" evidence="7">
    <location>
        <begin position="581"/>
        <end position="591"/>
    </location>
</feature>
<keyword evidence="3" id="KW-0132">Cell division</keyword>
<feature type="domain" description="Tyrosine-protein phosphatase" evidence="8">
    <location>
        <begin position="187"/>
        <end position="345"/>
    </location>
</feature>
<dbReference type="EC" id="3.1.3.48" evidence="2"/>
<dbReference type="InterPro" id="IPR000387">
    <property type="entry name" value="Tyr_Pase_dom"/>
</dbReference>
<evidence type="ECO:0000313" key="10">
    <source>
        <dbReference type="EMBL" id="CAF2792052.1"/>
    </source>
</evidence>
<accession>A0A7R8H0L4</accession>
<dbReference type="InterPro" id="IPR044506">
    <property type="entry name" value="CDC14_C"/>
</dbReference>
<comment type="similarity">
    <text evidence="1">Belongs to the protein-tyrosine phosphatase family. Non-receptor class CDC14 subfamily.</text>
</comment>
<keyword evidence="6" id="KW-0131">Cell cycle</keyword>
<evidence type="ECO:0000259" key="9">
    <source>
        <dbReference type="PROSITE" id="PS50056"/>
    </source>
</evidence>
<organism evidence="10 11">
    <name type="scientific">Lepeophtheirus salmonis</name>
    <name type="common">Salmon louse</name>
    <name type="synonym">Caligus salmonis</name>
    <dbReference type="NCBI Taxonomy" id="72036"/>
    <lineage>
        <taxon>Eukaryota</taxon>
        <taxon>Metazoa</taxon>
        <taxon>Ecdysozoa</taxon>
        <taxon>Arthropoda</taxon>
        <taxon>Crustacea</taxon>
        <taxon>Multicrustacea</taxon>
        <taxon>Hexanauplia</taxon>
        <taxon>Copepoda</taxon>
        <taxon>Siphonostomatoida</taxon>
        <taxon>Caligidae</taxon>
        <taxon>Lepeophtheirus</taxon>
    </lineage>
</organism>
<dbReference type="Gene3D" id="3.90.190.10">
    <property type="entry name" value="Protein tyrosine phosphatase superfamily"/>
    <property type="match status" value="2"/>
</dbReference>
<sequence>MSYSSSNHWSGLKMLCASEFIQDRLYFVTLKTDLRPKSTVNTHYFNIDKDLIYENFYCDFGPLNLSQLFRYSALLNRKLTSPSLVGKKIVHYTTRDAAKRANAAYLIGSYAVIYLNKTAQEAYRPLVGGLSPQYMPFRDASYGPPVYTISIMDCLNAVSKAKEAGFLHFSDFDYEEYEHYEKVQCGDFNWLVPQKFLAFCGPHPHSKIEVGYHLHAPEFYFDYFRLHKVSTIIRLNKKIYDAKRFAEGGFQHEDLFFIDGSTPSDEILDKFIRICEDAAGGIAVHCKAGLGRTGSLIGCYIMKHWKWSANETIAWLRICRPGSIIGHQQGWLEEKQQDMWEQGDEYRRSRGIKFLPRAKYPLYSNKLKKILMKERSNKNSRSAKKDIFSKIVNKVENIKIVDDNGNTDVMEDEENRLKGMSELNEDIVNGNTTSSSPCKILTQGDKLNMIKAHKQTNSSSSVPVENLKNAISKNSRLRTAKEPRSTSSSVNARVTRSATAATAGTRSRKASSANYKKLPDKLITSRRSVNKVETVRVLRARPAFYPIKDKIIHHGNHHIVSSPGRMTRLRLVGQAVDQYHLEGRNKSSSKETKKRSKKIIHQQ</sequence>
<evidence type="ECO:0000259" key="8">
    <source>
        <dbReference type="PROSITE" id="PS50054"/>
    </source>
</evidence>
<dbReference type="InterPro" id="IPR029021">
    <property type="entry name" value="Prot-tyrosine_phosphatase-like"/>
</dbReference>
<proteinExistence type="inferred from homology"/>
<dbReference type="InterPro" id="IPR029260">
    <property type="entry name" value="DSPn"/>
</dbReference>
<dbReference type="InterPro" id="IPR000340">
    <property type="entry name" value="Dual-sp_phosphatase_cat-dom"/>
</dbReference>
<dbReference type="PROSITE" id="PS50054">
    <property type="entry name" value="TYR_PHOSPHATASE_DUAL"/>
    <property type="match status" value="1"/>
</dbReference>
<evidence type="ECO:0000256" key="5">
    <source>
        <dbReference type="ARBA" id="ARBA00022912"/>
    </source>
</evidence>
<dbReference type="OrthoDB" id="266663at2759"/>
<evidence type="ECO:0000256" key="1">
    <source>
        <dbReference type="ARBA" id="ARBA00007315"/>
    </source>
</evidence>
<dbReference type="GO" id="GO:0004725">
    <property type="term" value="F:protein tyrosine phosphatase activity"/>
    <property type="evidence" value="ECO:0007669"/>
    <property type="project" value="UniProtKB-EC"/>
</dbReference>
<evidence type="ECO:0000256" key="3">
    <source>
        <dbReference type="ARBA" id="ARBA00022618"/>
    </source>
</evidence>
<evidence type="ECO:0000256" key="7">
    <source>
        <dbReference type="SAM" id="MobiDB-lite"/>
    </source>
</evidence>
<dbReference type="CDD" id="cd14499">
    <property type="entry name" value="CDC14_C"/>
    <property type="match status" value="1"/>
</dbReference>
<feature type="domain" description="Tyrosine specific protein phosphatases" evidence="9">
    <location>
        <begin position="269"/>
        <end position="331"/>
    </location>
</feature>
<dbReference type="PROSITE" id="PS50056">
    <property type="entry name" value="TYR_PHOSPHATASE_2"/>
    <property type="match status" value="1"/>
</dbReference>
<keyword evidence="4 10" id="KW-0378">Hydrolase</keyword>
<evidence type="ECO:0000256" key="4">
    <source>
        <dbReference type="ARBA" id="ARBA00022801"/>
    </source>
</evidence>
<evidence type="ECO:0000256" key="2">
    <source>
        <dbReference type="ARBA" id="ARBA00013064"/>
    </source>
</evidence>
<evidence type="ECO:0000256" key="6">
    <source>
        <dbReference type="ARBA" id="ARBA00023306"/>
    </source>
</evidence>
<dbReference type="InterPro" id="IPR050561">
    <property type="entry name" value="PTP"/>
</dbReference>
<feature type="region of interest" description="Disordered" evidence="7">
    <location>
        <begin position="470"/>
        <end position="514"/>
    </location>
</feature>
<dbReference type="FunFam" id="3.90.190.10:FF:000006">
    <property type="entry name" value="Dual specificity protein phosphatase CDC14B"/>
    <property type="match status" value="1"/>
</dbReference>
<dbReference type="Proteomes" id="UP000675881">
    <property type="component" value="Chromosome 10"/>
</dbReference>
<dbReference type="Pfam" id="PF14671">
    <property type="entry name" value="DSPn"/>
    <property type="match status" value="1"/>
</dbReference>
<dbReference type="Pfam" id="PF00782">
    <property type="entry name" value="DSPc"/>
    <property type="match status" value="1"/>
</dbReference>
<feature type="region of interest" description="Disordered" evidence="7">
    <location>
        <begin position="581"/>
        <end position="603"/>
    </location>
</feature>
<gene>
    <name evidence="10" type="ORF">LSAA_2683</name>
</gene>
<evidence type="ECO:0000313" key="11">
    <source>
        <dbReference type="Proteomes" id="UP000675881"/>
    </source>
</evidence>
<dbReference type="CDD" id="cd17657">
    <property type="entry name" value="CDC14_N"/>
    <property type="match status" value="1"/>
</dbReference>
<dbReference type="SUPFAM" id="SSF52799">
    <property type="entry name" value="(Phosphotyrosine protein) phosphatases II"/>
    <property type="match status" value="2"/>
</dbReference>
<dbReference type="PROSITE" id="PS00383">
    <property type="entry name" value="TYR_PHOSPHATASE_1"/>
    <property type="match status" value="1"/>
</dbReference>
<dbReference type="AlphaFoldDB" id="A0A7R8H0L4"/>
<protein>
    <recommendedName>
        <fullName evidence="2">protein-tyrosine-phosphatase</fullName>
        <ecNumber evidence="2">3.1.3.48</ecNumber>
    </recommendedName>
</protein>